<gene>
    <name evidence="1" type="ORF">M5K25_021468</name>
</gene>
<name>A0ABD0UJF6_DENTH</name>
<evidence type="ECO:0000313" key="1">
    <source>
        <dbReference type="EMBL" id="KAL0910481.1"/>
    </source>
</evidence>
<evidence type="ECO:0000313" key="2">
    <source>
        <dbReference type="Proteomes" id="UP001552299"/>
    </source>
</evidence>
<sequence length="79" mass="8818">MEKVSARSRGPFLFLLDPKYCLLGLSYSHGWLTRWNDMKFVALFGLSSHRGVTAAWMARGSSPQATDAVCHPSVFVPLF</sequence>
<organism evidence="1 2">
    <name type="scientific">Dendrobium thyrsiflorum</name>
    <name type="common">Pinecone-like raceme dendrobium</name>
    <name type="synonym">Orchid</name>
    <dbReference type="NCBI Taxonomy" id="117978"/>
    <lineage>
        <taxon>Eukaryota</taxon>
        <taxon>Viridiplantae</taxon>
        <taxon>Streptophyta</taxon>
        <taxon>Embryophyta</taxon>
        <taxon>Tracheophyta</taxon>
        <taxon>Spermatophyta</taxon>
        <taxon>Magnoliopsida</taxon>
        <taxon>Liliopsida</taxon>
        <taxon>Asparagales</taxon>
        <taxon>Orchidaceae</taxon>
        <taxon>Epidendroideae</taxon>
        <taxon>Malaxideae</taxon>
        <taxon>Dendrobiinae</taxon>
        <taxon>Dendrobium</taxon>
    </lineage>
</organism>
<dbReference type="EMBL" id="JANQDX010000016">
    <property type="protein sequence ID" value="KAL0910481.1"/>
    <property type="molecule type" value="Genomic_DNA"/>
</dbReference>
<proteinExistence type="predicted"/>
<keyword evidence="2" id="KW-1185">Reference proteome</keyword>
<dbReference type="Proteomes" id="UP001552299">
    <property type="component" value="Unassembled WGS sequence"/>
</dbReference>
<reference evidence="1 2" key="1">
    <citation type="journal article" date="2024" name="Plant Biotechnol. J.">
        <title>Dendrobium thyrsiflorum genome and its molecular insights into genes involved in important horticultural traits.</title>
        <authorList>
            <person name="Chen B."/>
            <person name="Wang J.Y."/>
            <person name="Zheng P.J."/>
            <person name="Li K.L."/>
            <person name="Liang Y.M."/>
            <person name="Chen X.F."/>
            <person name="Zhang C."/>
            <person name="Zhao X."/>
            <person name="He X."/>
            <person name="Zhang G.Q."/>
            <person name="Liu Z.J."/>
            <person name="Xu Q."/>
        </authorList>
    </citation>
    <scope>NUCLEOTIDE SEQUENCE [LARGE SCALE GENOMIC DNA]</scope>
    <source>
        <strain evidence="1">GZMU011</strain>
    </source>
</reference>
<protein>
    <submittedName>
        <fullName evidence="1">Uncharacterized protein</fullName>
    </submittedName>
</protein>
<dbReference type="AlphaFoldDB" id="A0ABD0UJF6"/>
<comment type="caution">
    <text evidence="1">The sequence shown here is derived from an EMBL/GenBank/DDBJ whole genome shotgun (WGS) entry which is preliminary data.</text>
</comment>
<accession>A0ABD0UJF6</accession>